<feature type="compositionally biased region" description="Basic and acidic residues" evidence="1">
    <location>
        <begin position="48"/>
        <end position="79"/>
    </location>
</feature>
<dbReference type="Proteomes" id="UP000292958">
    <property type="component" value="Unassembled WGS sequence"/>
</dbReference>
<feature type="region of interest" description="Disordered" evidence="1">
    <location>
        <begin position="1"/>
        <end position="22"/>
    </location>
</feature>
<evidence type="ECO:0000313" key="2">
    <source>
        <dbReference type="EMBL" id="RZU42651.1"/>
    </source>
</evidence>
<accession>A0A4Q7YZD8</accession>
<dbReference type="EMBL" id="SHKW01000001">
    <property type="protein sequence ID" value="RZU42651.1"/>
    <property type="molecule type" value="Genomic_DNA"/>
</dbReference>
<gene>
    <name evidence="2" type="ORF">BDD14_4242</name>
</gene>
<feature type="region of interest" description="Disordered" evidence="1">
    <location>
        <begin position="48"/>
        <end position="80"/>
    </location>
</feature>
<reference evidence="2 3" key="1">
    <citation type="submission" date="2019-02" db="EMBL/GenBank/DDBJ databases">
        <title>Genomic Encyclopedia of Archaeal and Bacterial Type Strains, Phase II (KMG-II): from individual species to whole genera.</title>
        <authorList>
            <person name="Goeker M."/>
        </authorList>
    </citation>
    <scope>NUCLEOTIDE SEQUENCE [LARGE SCALE GENOMIC DNA]</scope>
    <source>
        <strain evidence="2 3">DSM 18101</strain>
    </source>
</reference>
<feature type="region of interest" description="Disordered" evidence="1">
    <location>
        <begin position="95"/>
        <end position="127"/>
    </location>
</feature>
<organism evidence="2 3">
    <name type="scientific">Edaphobacter modestus</name>
    <dbReference type="NCBI Taxonomy" id="388466"/>
    <lineage>
        <taxon>Bacteria</taxon>
        <taxon>Pseudomonadati</taxon>
        <taxon>Acidobacteriota</taxon>
        <taxon>Terriglobia</taxon>
        <taxon>Terriglobales</taxon>
        <taxon>Acidobacteriaceae</taxon>
        <taxon>Edaphobacter</taxon>
    </lineage>
</organism>
<protein>
    <submittedName>
        <fullName evidence="2">Uncharacterized protein</fullName>
    </submittedName>
</protein>
<evidence type="ECO:0000313" key="3">
    <source>
        <dbReference type="Proteomes" id="UP000292958"/>
    </source>
</evidence>
<comment type="caution">
    <text evidence="2">The sequence shown here is derived from an EMBL/GenBank/DDBJ whole genome shotgun (WGS) entry which is preliminary data.</text>
</comment>
<dbReference type="AlphaFoldDB" id="A0A4Q7YZD8"/>
<proteinExistence type="predicted"/>
<sequence>MPSRGEEKRNRKGGLDWPSFLGFPQRSGCLGKAVAKIGWDPLLNDFAQESRKRGGDSDQNPQKRREHQSGDRNRLERNRHGVRLVKVKLNLADMGDELNPVDNHRGKKEGNNRQRADRDQQNIDRPSHPLTVSAMAALGKMLFIVRSHSRRKTGDIVTPAGENRAHNLIVAAGGAIVTAIS</sequence>
<name>A0A4Q7YZD8_9BACT</name>
<feature type="compositionally biased region" description="Basic and acidic residues" evidence="1">
    <location>
        <begin position="102"/>
        <end position="127"/>
    </location>
</feature>
<evidence type="ECO:0000256" key="1">
    <source>
        <dbReference type="SAM" id="MobiDB-lite"/>
    </source>
</evidence>
<keyword evidence="3" id="KW-1185">Reference proteome</keyword>